<name>A0A0K0F856_STRVS</name>
<organism evidence="1 2">
    <name type="scientific">Strongyloides venezuelensis</name>
    <name type="common">Threadworm</name>
    <dbReference type="NCBI Taxonomy" id="75913"/>
    <lineage>
        <taxon>Eukaryota</taxon>
        <taxon>Metazoa</taxon>
        <taxon>Ecdysozoa</taxon>
        <taxon>Nematoda</taxon>
        <taxon>Chromadorea</taxon>
        <taxon>Rhabditida</taxon>
        <taxon>Tylenchina</taxon>
        <taxon>Panagrolaimomorpha</taxon>
        <taxon>Strongyloidoidea</taxon>
        <taxon>Strongyloididae</taxon>
        <taxon>Strongyloides</taxon>
    </lineage>
</organism>
<accession>A0A0K0F856</accession>
<dbReference type="WBParaSite" id="SVE_0500500.1">
    <property type="protein sequence ID" value="SVE_0500500.1"/>
    <property type="gene ID" value="SVE_0500500"/>
</dbReference>
<evidence type="ECO:0000313" key="2">
    <source>
        <dbReference type="WBParaSite" id="SVE_0500500.1"/>
    </source>
</evidence>
<dbReference type="AlphaFoldDB" id="A0A0K0F856"/>
<proteinExistence type="predicted"/>
<sequence length="516" mass="59951">MSPWNRSFNRFNEKIHFGGTLGNPSGFHGNQYNEKSVNSVNDMPIRNSIFSPVSPIKIPSLQEKKIRQARSFQNERLSRSLKRKSFDKSKEINCFSLPFAERDEELTKFSNGLISEIPYETISPKNRKKKKNFVEKENKSFYSSNESINLNVESLNINNLDDSANVDEMVVEIDTTPKLWNEVSYKPQHNEVTFPYGKSTNGNTCSELFIPKDEENDDNSDEGSVIQILSPIKIKNIPCLFNVEGVIDLDDNEDDVEYNKKLNLYPSQDNLENQSPMDYNFPFSQLNNKDYYEMFDKKSTDENDVNFCGGSKKWSDFIDTRNEETGIDILNDDIFSYSSGEDSIVPETQFSLLSDKKPQYSLEPVKCFFEPPSQIFKADQNESLMNLRCNQRRGRPSRRLKPRQNYKWSWLHDSFTDYLNKSYTETQRQNHDMIVNSDLPKIEFSLISSFPIWGIIFFKPSKDKIKENKIAVICPSSNARNIRMNCECILKIYPKYNFVVYSPYSKVIINPIINIL</sequence>
<keyword evidence="1" id="KW-1185">Reference proteome</keyword>
<reference evidence="1" key="1">
    <citation type="submission" date="2014-07" db="EMBL/GenBank/DDBJ databases">
        <authorList>
            <person name="Martin A.A"/>
            <person name="De Silva N."/>
        </authorList>
    </citation>
    <scope>NUCLEOTIDE SEQUENCE</scope>
</reference>
<reference evidence="2" key="2">
    <citation type="submission" date="2015-08" db="UniProtKB">
        <authorList>
            <consortium name="WormBaseParasite"/>
        </authorList>
    </citation>
    <scope>IDENTIFICATION</scope>
</reference>
<evidence type="ECO:0000313" key="1">
    <source>
        <dbReference type="Proteomes" id="UP000035680"/>
    </source>
</evidence>
<protein>
    <submittedName>
        <fullName evidence="2">RNase NYN domain-containing protein</fullName>
    </submittedName>
</protein>
<dbReference type="Proteomes" id="UP000035680">
    <property type="component" value="Unassembled WGS sequence"/>
</dbReference>